<dbReference type="Gene3D" id="3.40.50.2300">
    <property type="match status" value="2"/>
</dbReference>
<evidence type="ECO:0000256" key="2">
    <source>
        <dbReference type="ARBA" id="ARBA00022729"/>
    </source>
</evidence>
<comment type="similarity">
    <text evidence="1">Belongs to the leucine-binding protein family.</text>
</comment>
<dbReference type="CDD" id="cd06327">
    <property type="entry name" value="PBP1_SBP-like"/>
    <property type="match status" value="1"/>
</dbReference>
<dbReference type="InterPro" id="IPR028082">
    <property type="entry name" value="Peripla_BP_I"/>
</dbReference>
<dbReference type="AlphaFoldDB" id="A0AA37HL93"/>
<keyword evidence="7" id="KW-1185">Reference proteome</keyword>
<dbReference type="InterPro" id="IPR028081">
    <property type="entry name" value="Leu-bd"/>
</dbReference>
<keyword evidence="3" id="KW-0813">Transport</keyword>
<keyword evidence="2 4" id="KW-0732">Signal</keyword>
<evidence type="ECO:0000313" key="7">
    <source>
        <dbReference type="Proteomes" id="UP001055108"/>
    </source>
</evidence>
<dbReference type="Proteomes" id="UP001055108">
    <property type="component" value="Unassembled WGS sequence"/>
</dbReference>
<dbReference type="PROSITE" id="PS51318">
    <property type="entry name" value="TAT"/>
    <property type="match status" value="1"/>
</dbReference>
<reference evidence="6" key="2">
    <citation type="submission" date="2021-08" db="EMBL/GenBank/DDBJ databases">
        <authorList>
            <person name="Tani A."/>
            <person name="Ola A."/>
            <person name="Ogura Y."/>
            <person name="Katsura K."/>
            <person name="Hayashi T."/>
        </authorList>
    </citation>
    <scope>NUCLEOTIDE SEQUENCE</scope>
    <source>
        <strain evidence="6">NBRC 103626</strain>
    </source>
</reference>
<feature type="domain" description="Leucine-binding protein" evidence="5">
    <location>
        <begin position="36"/>
        <end position="372"/>
    </location>
</feature>
<dbReference type="SUPFAM" id="SSF53822">
    <property type="entry name" value="Periplasmic binding protein-like I"/>
    <property type="match status" value="1"/>
</dbReference>
<evidence type="ECO:0000259" key="5">
    <source>
        <dbReference type="Pfam" id="PF13458"/>
    </source>
</evidence>
<dbReference type="PANTHER" id="PTHR30483">
    <property type="entry name" value="LEUCINE-SPECIFIC-BINDING PROTEIN"/>
    <property type="match status" value="1"/>
</dbReference>
<gene>
    <name evidence="6" type="ORF">NBEOAGPD_0857</name>
</gene>
<dbReference type="InterPro" id="IPR006311">
    <property type="entry name" value="TAT_signal"/>
</dbReference>
<dbReference type="RefSeq" id="WP_238301405.1">
    <property type="nucleotide sequence ID" value="NZ_BPQM01000018.1"/>
</dbReference>
<evidence type="ECO:0000313" key="6">
    <source>
        <dbReference type="EMBL" id="GJD77650.1"/>
    </source>
</evidence>
<accession>A0AA37HL93</accession>
<feature type="signal peptide" evidence="4">
    <location>
        <begin position="1"/>
        <end position="30"/>
    </location>
</feature>
<dbReference type="EMBL" id="BPQM01000018">
    <property type="protein sequence ID" value="GJD77650.1"/>
    <property type="molecule type" value="Genomic_DNA"/>
</dbReference>
<name>A0AA37HL93_9HYPH</name>
<dbReference type="PANTHER" id="PTHR30483:SF6">
    <property type="entry name" value="PERIPLASMIC BINDING PROTEIN OF ABC TRANSPORTER FOR NATURAL AMINO ACIDS"/>
    <property type="match status" value="1"/>
</dbReference>
<feature type="chain" id="PRO_5041446975" description="Leucine-binding protein domain-containing protein" evidence="4">
    <location>
        <begin position="31"/>
        <end position="412"/>
    </location>
</feature>
<comment type="caution">
    <text evidence="6">The sequence shown here is derived from an EMBL/GenBank/DDBJ whole genome shotgun (WGS) entry which is preliminary data.</text>
</comment>
<evidence type="ECO:0000256" key="4">
    <source>
        <dbReference type="SAM" id="SignalP"/>
    </source>
</evidence>
<evidence type="ECO:0000256" key="3">
    <source>
        <dbReference type="ARBA" id="ARBA00022970"/>
    </source>
</evidence>
<reference evidence="6" key="1">
    <citation type="journal article" date="2016" name="Front. Microbiol.">
        <title>Genome Sequence of the Piezophilic, Mesophilic Sulfate-Reducing Bacterium Desulfovibrio indicus J2T.</title>
        <authorList>
            <person name="Cao J."/>
            <person name="Maignien L."/>
            <person name="Shao Z."/>
            <person name="Alain K."/>
            <person name="Jebbar M."/>
        </authorList>
    </citation>
    <scope>NUCLEOTIDE SEQUENCE</scope>
    <source>
        <strain evidence="6">NBRC 103626</strain>
    </source>
</reference>
<keyword evidence="3" id="KW-0029">Amino-acid transport</keyword>
<dbReference type="GO" id="GO:0006865">
    <property type="term" value="P:amino acid transport"/>
    <property type="evidence" value="ECO:0007669"/>
    <property type="project" value="UniProtKB-KW"/>
</dbReference>
<dbReference type="Pfam" id="PF13458">
    <property type="entry name" value="Peripla_BP_6"/>
    <property type="match status" value="1"/>
</dbReference>
<dbReference type="InterPro" id="IPR051010">
    <property type="entry name" value="BCAA_transport"/>
</dbReference>
<sequence>MTHTRPGFGRALAAALVAAPLAAGPAAAQAISDGAVRIGILNDQSGVYAEFGGRSSIEAARMAVEDFGGSVNGAPIELVSADHQNKADIASGIARQWYDRDKVDAIMELTTSSVALAVQGLSKEKKKITITTGAASSDLTGKQCSPYGYHWAYDTRALAVGTGGALVQQGGNTWFMLTADYAFGHSLEAEVTRYVTSKGGKIVGGVRHPLAAQDYSSFLLQAQGSGAKVIGLANAGLDTSNAIKQAAEYGITQGGQRLAALLFTLAEVHGLGLQVAQGLTLTEGWYWDLNDETRAFGSRFMKRTGKMPNMVHTGTYSAVLQYLKAVKAAGTDETEAVNAKLHAMPVEDVFAKGGTVLPNGRMVHDMYLFEVKKPADSKGPWDLYRLLATIPGADAYAKLEESGCQLTAARTP</sequence>
<evidence type="ECO:0000256" key="1">
    <source>
        <dbReference type="ARBA" id="ARBA00010062"/>
    </source>
</evidence>
<proteinExistence type="inferred from homology"/>
<protein>
    <recommendedName>
        <fullName evidence="5">Leucine-binding protein domain-containing protein</fullName>
    </recommendedName>
</protein>
<organism evidence="6 7">
    <name type="scientific">Methylobacterium gregans</name>
    <dbReference type="NCBI Taxonomy" id="374424"/>
    <lineage>
        <taxon>Bacteria</taxon>
        <taxon>Pseudomonadati</taxon>
        <taxon>Pseudomonadota</taxon>
        <taxon>Alphaproteobacteria</taxon>
        <taxon>Hyphomicrobiales</taxon>
        <taxon>Methylobacteriaceae</taxon>
        <taxon>Methylobacterium</taxon>
    </lineage>
</organism>